<comment type="caution">
    <text evidence="2">The sequence shown here is derived from an EMBL/GenBank/DDBJ whole genome shotgun (WGS) entry which is preliminary data.</text>
</comment>
<keyword evidence="3" id="KW-1185">Reference proteome</keyword>
<proteinExistence type="predicted"/>
<sequence>MDRETTSEASQTAQPAAGDSGSVDSRADGPLQNVPLVIDLSDLSDPDGLGTPSIQWQAFNGERGSWRKIDGATRQTFTPRQPHVGSRLRVMIEYVDGGGTLESITTQPTSPVRNVNDVPTGQLRLRGIQAQNETLRADISAIRDVDGIGPLNYRWEISSDGSTWQRYRGNDWRGDTITLTQDEVGRYLRAVVSYVDGFGAEERIESAATDPIRNVNDPVQGELLIDGPTRVGDTLRADTSRISDRDGIADISFVWEASEDGRTWRRAAESATRSLPLDRQLAGQQIRARANVVDDFGNTGTVLSSTVGPVEAVNRAPSGDLEIRSLD</sequence>
<organism evidence="2 3">
    <name type="scientific">Spiribacter roseus</name>
    <dbReference type="NCBI Taxonomy" id="1855875"/>
    <lineage>
        <taxon>Bacteria</taxon>
        <taxon>Pseudomonadati</taxon>
        <taxon>Pseudomonadota</taxon>
        <taxon>Gammaproteobacteria</taxon>
        <taxon>Chromatiales</taxon>
        <taxon>Ectothiorhodospiraceae</taxon>
        <taxon>Spiribacter</taxon>
    </lineage>
</organism>
<evidence type="ECO:0000313" key="2">
    <source>
        <dbReference type="EMBL" id="MEX0372650.1"/>
    </source>
</evidence>
<evidence type="ECO:0000256" key="1">
    <source>
        <dbReference type="SAM" id="MobiDB-lite"/>
    </source>
</evidence>
<gene>
    <name evidence="2" type="ORF">V6X51_04270</name>
</gene>
<dbReference type="EMBL" id="JBAKFG010000001">
    <property type="protein sequence ID" value="MEX0372650.1"/>
    <property type="molecule type" value="Genomic_DNA"/>
</dbReference>
<dbReference type="Gene3D" id="2.60.40.2700">
    <property type="match status" value="2"/>
</dbReference>
<evidence type="ECO:0000313" key="3">
    <source>
        <dbReference type="Proteomes" id="UP001556636"/>
    </source>
</evidence>
<reference evidence="2 3" key="1">
    <citation type="submission" date="2024-02" db="EMBL/GenBank/DDBJ databases">
        <title>New especies of Spiribacter isolated from saline water.</title>
        <authorList>
            <person name="Leon M.J."/>
            <person name="De La Haba R."/>
            <person name="Sanchez-Porro C."/>
            <person name="Ventosa A."/>
        </authorList>
    </citation>
    <scope>NUCLEOTIDE SEQUENCE [LARGE SCALE GENOMIC DNA]</scope>
    <source>
        <strain evidence="3">ag22IC6-196</strain>
    </source>
</reference>
<dbReference type="RefSeq" id="WP_367951242.1">
    <property type="nucleotide sequence ID" value="NZ_JBAKFG010000001.1"/>
</dbReference>
<feature type="region of interest" description="Disordered" evidence="1">
    <location>
        <begin position="1"/>
        <end position="30"/>
    </location>
</feature>
<dbReference type="Proteomes" id="UP001556636">
    <property type="component" value="Unassembled WGS sequence"/>
</dbReference>
<name>A0ABV3RWU1_9GAMM</name>
<protein>
    <submittedName>
        <fullName evidence="2">Uncharacterized protein</fullName>
    </submittedName>
</protein>
<accession>A0ABV3RWU1</accession>